<dbReference type="PANTHER" id="PTHR43047">
    <property type="entry name" value="TWO-COMPONENT HISTIDINE PROTEIN KINASE"/>
    <property type="match status" value="1"/>
</dbReference>
<evidence type="ECO:0000256" key="8">
    <source>
        <dbReference type="ARBA" id="ARBA00024867"/>
    </source>
</evidence>
<evidence type="ECO:0000256" key="5">
    <source>
        <dbReference type="ARBA" id="ARBA00022679"/>
    </source>
</evidence>
<dbReference type="SUPFAM" id="SSF52172">
    <property type="entry name" value="CheY-like"/>
    <property type="match status" value="1"/>
</dbReference>
<evidence type="ECO:0000259" key="13">
    <source>
        <dbReference type="PROSITE" id="PS50110"/>
    </source>
</evidence>
<evidence type="ECO:0000256" key="7">
    <source>
        <dbReference type="ARBA" id="ARBA00023012"/>
    </source>
</evidence>
<dbReference type="InterPro" id="IPR001789">
    <property type="entry name" value="Sig_transdc_resp-reg_receiver"/>
</dbReference>
<dbReference type="GO" id="GO:0000155">
    <property type="term" value="F:phosphorelay sensor kinase activity"/>
    <property type="evidence" value="ECO:0007669"/>
    <property type="project" value="InterPro"/>
</dbReference>
<dbReference type="SMART" id="SM00388">
    <property type="entry name" value="HisKA"/>
    <property type="match status" value="1"/>
</dbReference>
<evidence type="ECO:0000256" key="10">
    <source>
        <dbReference type="SAM" id="Coils"/>
    </source>
</evidence>
<accession>A0A6L5YT82</accession>
<dbReference type="CDD" id="cd17546">
    <property type="entry name" value="REC_hyHK_CKI1_RcsC-like"/>
    <property type="match status" value="1"/>
</dbReference>
<dbReference type="PANTHER" id="PTHR43047:SF72">
    <property type="entry name" value="OSMOSENSING HISTIDINE PROTEIN KINASE SLN1"/>
    <property type="match status" value="1"/>
</dbReference>
<evidence type="ECO:0000313" key="14">
    <source>
        <dbReference type="EMBL" id="MST75624.1"/>
    </source>
</evidence>
<reference evidence="14 15" key="1">
    <citation type="submission" date="2019-08" db="EMBL/GenBank/DDBJ databases">
        <title>In-depth cultivation of the pig gut microbiome towards novel bacterial diversity and tailored functional studies.</title>
        <authorList>
            <person name="Wylensek D."/>
            <person name="Hitch T.C.A."/>
            <person name="Clavel T."/>
        </authorList>
    </citation>
    <scope>NUCLEOTIDE SEQUENCE [LARGE SCALE GENOMIC DNA]</scope>
    <source>
        <strain evidence="14 15">MUC/MUC-530-WT-4D</strain>
    </source>
</reference>
<keyword evidence="4 9" id="KW-0597">Phosphoprotein</keyword>
<feature type="transmembrane region" description="Helical" evidence="11">
    <location>
        <begin position="139"/>
        <end position="157"/>
    </location>
</feature>
<dbReference type="PROSITE" id="PS50109">
    <property type="entry name" value="HIS_KIN"/>
    <property type="match status" value="1"/>
</dbReference>
<dbReference type="InterPro" id="IPR005467">
    <property type="entry name" value="His_kinase_dom"/>
</dbReference>
<keyword evidence="6" id="KW-0418">Kinase</keyword>
<dbReference type="PRINTS" id="PR00344">
    <property type="entry name" value="BCTRLSENSOR"/>
</dbReference>
<feature type="coiled-coil region" evidence="10">
    <location>
        <begin position="220"/>
        <end position="247"/>
    </location>
</feature>
<keyword evidence="11" id="KW-0812">Transmembrane</keyword>
<dbReference type="GO" id="GO:0005886">
    <property type="term" value="C:plasma membrane"/>
    <property type="evidence" value="ECO:0007669"/>
    <property type="project" value="TreeGrafter"/>
</dbReference>
<proteinExistence type="predicted"/>
<dbReference type="InterPro" id="IPR036097">
    <property type="entry name" value="HisK_dim/P_sf"/>
</dbReference>
<comment type="caution">
    <text evidence="14">The sequence shown here is derived from an EMBL/GenBank/DDBJ whole genome shotgun (WGS) entry which is preliminary data.</text>
</comment>
<dbReference type="Gene3D" id="3.40.50.2300">
    <property type="match status" value="1"/>
</dbReference>
<dbReference type="EMBL" id="VUNI01000022">
    <property type="protein sequence ID" value="MST75624.1"/>
    <property type="molecule type" value="Genomic_DNA"/>
</dbReference>
<feature type="transmembrane region" description="Helical" evidence="11">
    <location>
        <begin position="169"/>
        <end position="188"/>
    </location>
</feature>
<feature type="transmembrane region" description="Helical" evidence="11">
    <location>
        <begin position="101"/>
        <end position="119"/>
    </location>
</feature>
<evidence type="ECO:0000256" key="4">
    <source>
        <dbReference type="ARBA" id="ARBA00022553"/>
    </source>
</evidence>
<dbReference type="InterPro" id="IPR003661">
    <property type="entry name" value="HisK_dim/P_dom"/>
</dbReference>
<dbReference type="CDD" id="cd00082">
    <property type="entry name" value="HisKA"/>
    <property type="match status" value="1"/>
</dbReference>
<dbReference type="SMART" id="SM00448">
    <property type="entry name" value="REC"/>
    <property type="match status" value="1"/>
</dbReference>
<keyword evidence="10" id="KW-0175">Coiled coil</keyword>
<keyword evidence="15" id="KW-1185">Reference proteome</keyword>
<dbReference type="Pfam" id="PF00072">
    <property type="entry name" value="Response_reg"/>
    <property type="match status" value="1"/>
</dbReference>
<dbReference type="InterPro" id="IPR036890">
    <property type="entry name" value="HATPase_C_sf"/>
</dbReference>
<dbReference type="InterPro" id="IPR011006">
    <property type="entry name" value="CheY-like_superfamily"/>
</dbReference>
<dbReference type="InterPro" id="IPR004358">
    <property type="entry name" value="Sig_transdc_His_kin-like_C"/>
</dbReference>
<feature type="transmembrane region" description="Helical" evidence="11">
    <location>
        <begin position="37"/>
        <end position="54"/>
    </location>
</feature>
<dbReference type="RefSeq" id="WP_154430591.1">
    <property type="nucleotide sequence ID" value="NZ_VUNI01000022.1"/>
</dbReference>
<feature type="domain" description="Response regulatory" evidence="13">
    <location>
        <begin position="501"/>
        <end position="622"/>
    </location>
</feature>
<evidence type="ECO:0000256" key="11">
    <source>
        <dbReference type="SAM" id="Phobius"/>
    </source>
</evidence>
<dbReference type="SUPFAM" id="SSF55874">
    <property type="entry name" value="ATPase domain of HSP90 chaperone/DNA topoisomerase II/histidine kinase"/>
    <property type="match status" value="1"/>
</dbReference>
<dbReference type="Gene3D" id="3.30.565.10">
    <property type="entry name" value="Histidine kinase-like ATPase, C-terminal domain"/>
    <property type="match status" value="1"/>
</dbReference>
<sequence>MTLETFIEYNLAPVMGLLFLIIALLKNDTIEKGEKKILSVICGIEFLEMAAYDLELVAASWDHPTYFRILMSAIGYSLRPFIVYCMIHIIDRRERSRIRRILFLLPELFAVICAFSAFFTDISYSYNSCNQFICGPLGYVSQFVTVFYMLVIVSYAFQRHIFEKRIESNIMLLAVGYVMLALALEVAFNIRSIGRTASVFSTIFFMYAIQTNQLKNTISVLQENKDLKNAMEELEIAKKEAERANAAKSDFLSRMSHDIRTPLNGIIGIIEINNRYPDDAKLQAENRQKAKVAANHLLSLINDVLELSKMEDPGTELVQEPFDIREVASDVFTIVYMKASDAGITLEYDDDPSVFKYPYVYGSPLHLRQIFLNIATNAVKYNKIGGKVWGRIEYEGKQGDTVVYSCTIRDNGIGMSEEFQKKIFDPFYQEHKDARSSYQGVGLGMSIVKSIVDKMGGTIEVHSRLGEGSTFKVTIPYKIVPESEIPVHEEKVEDGSIENMRILLVEDNKLNVEIAQLLLEDAGAVVTVADNGQEALNIYEKREAGSFDAILMDLMMPVMDGYTATRRIRMSGKADSASIPIIAMTANAFSEDIKKCREAGMNAHLAKPMDIQKVIQTLKRYYR</sequence>
<organism evidence="14 15">
    <name type="scientific">Roseburia porci</name>
    <dbReference type="NCBI Taxonomy" id="2605790"/>
    <lineage>
        <taxon>Bacteria</taxon>
        <taxon>Bacillati</taxon>
        <taxon>Bacillota</taxon>
        <taxon>Clostridia</taxon>
        <taxon>Lachnospirales</taxon>
        <taxon>Lachnospiraceae</taxon>
        <taxon>Roseburia</taxon>
    </lineage>
</organism>
<dbReference type="AlphaFoldDB" id="A0A6L5YT82"/>
<feature type="transmembrane region" description="Helical" evidence="11">
    <location>
        <begin position="66"/>
        <end position="89"/>
    </location>
</feature>
<evidence type="ECO:0000259" key="12">
    <source>
        <dbReference type="PROSITE" id="PS50109"/>
    </source>
</evidence>
<keyword evidence="11" id="KW-1133">Transmembrane helix</keyword>
<feature type="transmembrane region" description="Helical" evidence="11">
    <location>
        <begin position="6"/>
        <end position="25"/>
    </location>
</feature>
<keyword evidence="7" id="KW-0902">Two-component regulatory system</keyword>
<evidence type="ECO:0000256" key="9">
    <source>
        <dbReference type="PROSITE-ProRule" id="PRU00169"/>
    </source>
</evidence>
<keyword evidence="5" id="KW-0808">Transferase</keyword>
<dbReference type="PROSITE" id="PS50110">
    <property type="entry name" value="RESPONSE_REGULATORY"/>
    <property type="match status" value="1"/>
</dbReference>
<dbReference type="SMART" id="SM00387">
    <property type="entry name" value="HATPase_c"/>
    <property type="match status" value="1"/>
</dbReference>
<dbReference type="InterPro" id="IPR003594">
    <property type="entry name" value="HATPase_dom"/>
</dbReference>
<dbReference type="Pfam" id="PF00512">
    <property type="entry name" value="HisKA"/>
    <property type="match status" value="1"/>
</dbReference>
<protein>
    <recommendedName>
        <fullName evidence="3">Stage 0 sporulation protein A homolog</fullName>
        <ecNumber evidence="2">2.7.13.3</ecNumber>
    </recommendedName>
</protein>
<evidence type="ECO:0000256" key="6">
    <source>
        <dbReference type="ARBA" id="ARBA00022777"/>
    </source>
</evidence>
<comment type="function">
    <text evidence="8">May play the central regulatory role in sporulation. It may be an element of the effector pathway responsible for the activation of sporulation genes in response to nutritional stress. Spo0A may act in concert with spo0H (a sigma factor) to control the expression of some genes that are critical to the sporulation process.</text>
</comment>
<evidence type="ECO:0000256" key="2">
    <source>
        <dbReference type="ARBA" id="ARBA00012438"/>
    </source>
</evidence>
<feature type="modified residue" description="4-aspartylphosphate" evidence="9">
    <location>
        <position position="553"/>
    </location>
</feature>
<evidence type="ECO:0000313" key="15">
    <source>
        <dbReference type="Proteomes" id="UP000474024"/>
    </source>
</evidence>
<gene>
    <name evidence="14" type="ORF">FYJ75_11450</name>
</gene>
<feature type="domain" description="Histidine kinase" evidence="12">
    <location>
        <begin position="254"/>
        <end position="479"/>
    </location>
</feature>
<name>A0A6L5YT82_9FIRM</name>
<dbReference type="Pfam" id="PF02518">
    <property type="entry name" value="HATPase_c"/>
    <property type="match status" value="1"/>
</dbReference>
<dbReference type="Proteomes" id="UP000474024">
    <property type="component" value="Unassembled WGS sequence"/>
</dbReference>
<dbReference type="SUPFAM" id="SSF47384">
    <property type="entry name" value="Homodimeric domain of signal transducing histidine kinase"/>
    <property type="match status" value="1"/>
</dbReference>
<dbReference type="Gene3D" id="1.10.287.130">
    <property type="match status" value="1"/>
</dbReference>
<dbReference type="EC" id="2.7.13.3" evidence="2"/>
<evidence type="ECO:0000256" key="3">
    <source>
        <dbReference type="ARBA" id="ARBA00018672"/>
    </source>
</evidence>
<evidence type="ECO:0000256" key="1">
    <source>
        <dbReference type="ARBA" id="ARBA00000085"/>
    </source>
</evidence>
<dbReference type="GO" id="GO:0009927">
    <property type="term" value="F:histidine phosphotransfer kinase activity"/>
    <property type="evidence" value="ECO:0007669"/>
    <property type="project" value="TreeGrafter"/>
</dbReference>
<keyword evidence="11" id="KW-0472">Membrane</keyword>
<comment type="catalytic activity">
    <reaction evidence="1">
        <text>ATP + protein L-histidine = ADP + protein N-phospho-L-histidine.</text>
        <dbReference type="EC" id="2.7.13.3"/>
    </reaction>
</comment>